<keyword evidence="5" id="KW-1003">Cell membrane</keyword>
<gene>
    <name evidence="14" type="ORF">BCR42DRAFT_428851</name>
</gene>
<keyword evidence="8" id="KW-0406">Ion transport</keyword>
<evidence type="ECO:0000256" key="6">
    <source>
        <dbReference type="ARBA" id="ARBA00022692"/>
    </source>
</evidence>
<keyword evidence="15" id="KW-1185">Reference proteome</keyword>
<evidence type="ECO:0000256" key="4">
    <source>
        <dbReference type="ARBA" id="ARBA00022448"/>
    </source>
</evidence>
<keyword evidence="7 13" id="KW-1133">Transmembrane helix</keyword>
<feature type="transmembrane region" description="Helical" evidence="13">
    <location>
        <begin position="421"/>
        <end position="440"/>
    </location>
</feature>
<dbReference type="Proteomes" id="UP000193560">
    <property type="component" value="Unassembled WGS sequence"/>
</dbReference>
<evidence type="ECO:0000256" key="8">
    <source>
        <dbReference type="ARBA" id="ARBA00023065"/>
    </source>
</evidence>
<evidence type="ECO:0000256" key="1">
    <source>
        <dbReference type="ARBA" id="ARBA00003019"/>
    </source>
</evidence>
<feature type="transmembrane region" description="Helical" evidence="13">
    <location>
        <begin position="46"/>
        <end position="65"/>
    </location>
</feature>
<dbReference type="GO" id="GO:0006811">
    <property type="term" value="P:monoatomic ion transport"/>
    <property type="evidence" value="ECO:0007669"/>
    <property type="project" value="UniProtKB-KW"/>
</dbReference>
<evidence type="ECO:0000256" key="10">
    <source>
        <dbReference type="ARBA" id="ARBA00030646"/>
    </source>
</evidence>
<dbReference type="PANTHER" id="PTHR23516">
    <property type="entry name" value="SAM (S-ADENOSYL METHIONINE) TRANSPORTER"/>
    <property type="match status" value="1"/>
</dbReference>
<feature type="transmembrane region" description="Helical" evidence="13">
    <location>
        <begin position="337"/>
        <end position="355"/>
    </location>
</feature>
<comment type="function">
    <text evidence="1">Mediates high-affinity intracellular uptake of the rare oligo-element molybdenum.</text>
</comment>
<dbReference type="PANTHER" id="PTHR23516:SF1">
    <property type="entry name" value="MOLYBDATE-ANION TRANSPORTER"/>
    <property type="match status" value="1"/>
</dbReference>
<evidence type="ECO:0000256" key="2">
    <source>
        <dbReference type="ARBA" id="ARBA00004651"/>
    </source>
</evidence>
<proteinExistence type="predicted"/>
<evidence type="ECO:0000256" key="13">
    <source>
        <dbReference type="SAM" id="Phobius"/>
    </source>
</evidence>
<reference evidence="14 15" key="1">
    <citation type="submission" date="2016-07" db="EMBL/GenBank/DDBJ databases">
        <title>Pervasive Adenine N6-methylation of Active Genes in Fungi.</title>
        <authorList>
            <consortium name="DOE Joint Genome Institute"/>
            <person name="Mondo S.J."/>
            <person name="Dannebaum R.O."/>
            <person name="Kuo R.C."/>
            <person name="Labutti K."/>
            <person name="Haridas S."/>
            <person name="Kuo A."/>
            <person name="Salamov A."/>
            <person name="Ahrendt S.R."/>
            <person name="Lipzen A."/>
            <person name="Sullivan W."/>
            <person name="Andreopoulos W.B."/>
            <person name="Clum A."/>
            <person name="Lindquist E."/>
            <person name="Daum C."/>
            <person name="Ramamoorthy G.K."/>
            <person name="Gryganskyi A."/>
            <person name="Culley D."/>
            <person name="Magnuson J.K."/>
            <person name="James T.Y."/>
            <person name="O'Malley M.A."/>
            <person name="Stajich J.E."/>
            <person name="Spatafora J.W."/>
            <person name="Visel A."/>
            <person name="Grigoriev I.V."/>
        </authorList>
    </citation>
    <scope>NUCLEOTIDE SEQUENCE [LARGE SCALE GENOMIC DNA]</scope>
    <source>
        <strain evidence="14 15">NRRL 1336</strain>
    </source>
</reference>
<dbReference type="EMBL" id="MCGE01000047">
    <property type="protein sequence ID" value="ORZ04940.1"/>
    <property type="molecule type" value="Genomic_DNA"/>
</dbReference>
<evidence type="ECO:0000256" key="3">
    <source>
        <dbReference type="ARBA" id="ARBA00021242"/>
    </source>
</evidence>
<accession>A0A1X2HY67</accession>
<feature type="region of interest" description="Disordered" evidence="12">
    <location>
        <begin position="1"/>
        <end position="28"/>
    </location>
</feature>
<comment type="subcellular location">
    <subcellularLocation>
        <location evidence="2">Cell membrane</location>
        <topology evidence="2">Multi-pass membrane protein</topology>
    </subcellularLocation>
</comment>
<dbReference type="AlphaFoldDB" id="A0A1X2HY67"/>
<feature type="transmembrane region" description="Helical" evidence="13">
    <location>
        <begin position="170"/>
        <end position="189"/>
    </location>
</feature>
<dbReference type="InterPro" id="IPR008509">
    <property type="entry name" value="MOT2/MFSD5"/>
</dbReference>
<evidence type="ECO:0000256" key="11">
    <source>
        <dbReference type="ARBA" id="ARBA00032555"/>
    </source>
</evidence>
<feature type="transmembrane region" description="Helical" evidence="13">
    <location>
        <begin position="131"/>
        <end position="149"/>
    </location>
</feature>
<dbReference type="CDD" id="cd17487">
    <property type="entry name" value="MFS_MFSD5_like"/>
    <property type="match status" value="1"/>
</dbReference>
<protein>
    <recommendedName>
        <fullName evidence="3">Molybdate-anion transporter</fullName>
    </recommendedName>
    <alternativeName>
        <fullName evidence="10">Major facilitator superfamily domain-containing protein 5</fullName>
    </alternativeName>
    <alternativeName>
        <fullName evidence="11">Molybdate transporter 2 homolog</fullName>
    </alternativeName>
</protein>
<organism evidence="14 15">
    <name type="scientific">Absidia repens</name>
    <dbReference type="NCBI Taxonomy" id="90262"/>
    <lineage>
        <taxon>Eukaryota</taxon>
        <taxon>Fungi</taxon>
        <taxon>Fungi incertae sedis</taxon>
        <taxon>Mucoromycota</taxon>
        <taxon>Mucoromycotina</taxon>
        <taxon>Mucoromycetes</taxon>
        <taxon>Mucorales</taxon>
        <taxon>Cunninghamellaceae</taxon>
        <taxon>Absidia</taxon>
    </lineage>
</organism>
<feature type="transmembrane region" description="Helical" evidence="13">
    <location>
        <begin position="77"/>
        <end position="96"/>
    </location>
</feature>
<dbReference type="GO" id="GO:0005886">
    <property type="term" value="C:plasma membrane"/>
    <property type="evidence" value="ECO:0007669"/>
    <property type="project" value="UniProtKB-SubCell"/>
</dbReference>
<evidence type="ECO:0000313" key="15">
    <source>
        <dbReference type="Proteomes" id="UP000193560"/>
    </source>
</evidence>
<keyword evidence="9 13" id="KW-0472">Membrane</keyword>
<comment type="caution">
    <text evidence="14">The sequence shown here is derived from an EMBL/GenBank/DDBJ whole genome shotgun (WGS) entry which is preliminary data.</text>
</comment>
<feature type="transmembrane region" description="Helical" evidence="13">
    <location>
        <begin position="252"/>
        <end position="274"/>
    </location>
</feature>
<keyword evidence="6 13" id="KW-0812">Transmembrane</keyword>
<keyword evidence="4" id="KW-0813">Transport</keyword>
<dbReference type="GO" id="GO:0015098">
    <property type="term" value="F:molybdate ion transmembrane transporter activity"/>
    <property type="evidence" value="ECO:0007669"/>
    <property type="project" value="InterPro"/>
</dbReference>
<feature type="transmembrane region" description="Helical" evidence="13">
    <location>
        <begin position="108"/>
        <end position="125"/>
    </location>
</feature>
<feature type="transmembrane region" description="Helical" evidence="13">
    <location>
        <begin position="201"/>
        <end position="220"/>
    </location>
</feature>
<feature type="transmembrane region" description="Helical" evidence="13">
    <location>
        <begin position="294"/>
        <end position="316"/>
    </location>
</feature>
<dbReference type="InterPro" id="IPR036259">
    <property type="entry name" value="MFS_trans_sf"/>
</dbReference>
<evidence type="ECO:0000256" key="5">
    <source>
        <dbReference type="ARBA" id="ARBA00022475"/>
    </source>
</evidence>
<feature type="compositionally biased region" description="Basic and acidic residues" evidence="12">
    <location>
        <begin position="1"/>
        <end position="20"/>
    </location>
</feature>
<evidence type="ECO:0000313" key="14">
    <source>
        <dbReference type="EMBL" id="ORZ04940.1"/>
    </source>
</evidence>
<evidence type="ECO:0000256" key="12">
    <source>
        <dbReference type="SAM" id="MobiDB-lite"/>
    </source>
</evidence>
<evidence type="ECO:0000256" key="9">
    <source>
        <dbReference type="ARBA" id="ARBA00023136"/>
    </source>
</evidence>
<dbReference type="SUPFAM" id="SSF103473">
    <property type="entry name" value="MFS general substrate transporter"/>
    <property type="match status" value="1"/>
</dbReference>
<dbReference type="OrthoDB" id="263957at2759"/>
<evidence type="ECO:0000256" key="7">
    <source>
        <dbReference type="ARBA" id="ARBA00022989"/>
    </source>
</evidence>
<dbReference type="Gene3D" id="1.20.1250.20">
    <property type="entry name" value="MFS general substrate transporter like domains"/>
    <property type="match status" value="1"/>
</dbReference>
<sequence length="444" mass="49469">MTPDSEHRIEESDTHFERNRTGGSSYSNNMKTAELQKSFKRFQRSYLMVYLTVMGADWLQGPYLYTLYTTYGLVFEQIALLFLTGFLSGAFAGTVLGSWADLWGRRRVCLLFCATTIVALCLRLISIFPVLVISHVFSGTSTALMYSVFESWYVSEHTSKGYPSDWRSRTFAASTFLNGLVAIIAGLIANQLVNFWGVRAPYVFAIFLLGAAGLMILISWTENYGEPQGNHDAKIVYVLKQGCQVLFSNSNIIILGAAQTFFECSMYIFVLVYTPALESAALTYFGDNDRQKLPLGYLFSTMMFAVMCGSLTFQGIDRQATIANPLRIIRAMRQDRLLVISLAVACAAFCCMTYWVSSMIILGLAYHAFEFTTGLYYPSISSLKAEEIPEESRAAVMALLRIPMNVSIAIIFWNVDTVGTSMLFGLCGGMSFLGAILVATQYKK</sequence>
<name>A0A1X2HY67_9FUNG</name>
<dbReference type="Pfam" id="PF05631">
    <property type="entry name" value="MFS_5"/>
    <property type="match status" value="1"/>
</dbReference>